<evidence type="ECO:0000313" key="2">
    <source>
        <dbReference type="EMBL" id="PBK89075.1"/>
    </source>
</evidence>
<dbReference type="STRING" id="47427.A0A2H3D1F3"/>
<organism evidence="2 3">
    <name type="scientific">Armillaria gallica</name>
    <name type="common">Bulbous honey fungus</name>
    <name type="synonym">Armillaria bulbosa</name>
    <dbReference type="NCBI Taxonomy" id="47427"/>
    <lineage>
        <taxon>Eukaryota</taxon>
        <taxon>Fungi</taxon>
        <taxon>Dikarya</taxon>
        <taxon>Basidiomycota</taxon>
        <taxon>Agaricomycotina</taxon>
        <taxon>Agaricomycetes</taxon>
        <taxon>Agaricomycetidae</taxon>
        <taxon>Agaricales</taxon>
        <taxon>Marasmiineae</taxon>
        <taxon>Physalacriaceae</taxon>
        <taxon>Armillaria</taxon>
    </lineage>
</organism>
<proteinExistence type="predicted"/>
<name>A0A2H3D1F3_ARMGA</name>
<dbReference type="AlphaFoldDB" id="A0A2H3D1F3"/>
<reference evidence="3" key="1">
    <citation type="journal article" date="2017" name="Nat. Ecol. Evol.">
        <title>Genome expansion and lineage-specific genetic innovations in the forest pathogenic fungi Armillaria.</title>
        <authorList>
            <person name="Sipos G."/>
            <person name="Prasanna A.N."/>
            <person name="Walter M.C."/>
            <person name="O'Connor E."/>
            <person name="Balint B."/>
            <person name="Krizsan K."/>
            <person name="Kiss B."/>
            <person name="Hess J."/>
            <person name="Varga T."/>
            <person name="Slot J."/>
            <person name="Riley R."/>
            <person name="Boka B."/>
            <person name="Rigling D."/>
            <person name="Barry K."/>
            <person name="Lee J."/>
            <person name="Mihaltcheva S."/>
            <person name="LaButti K."/>
            <person name="Lipzen A."/>
            <person name="Waldron R."/>
            <person name="Moloney N.M."/>
            <person name="Sperisen C."/>
            <person name="Kredics L."/>
            <person name="Vagvoelgyi C."/>
            <person name="Patrignani A."/>
            <person name="Fitzpatrick D."/>
            <person name="Nagy I."/>
            <person name="Doyle S."/>
            <person name="Anderson J.B."/>
            <person name="Grigoriev I.V."/>
            <person name="Gueldener U."/>
            <person name="Muensterkoetter M."/>
            <person name="Nagy L.G."/>
        </authorList>
    </citation>
    <scope>NUCLEOTIDE SEQUENCE [LARGE SCALE GENOMIC DNA]</scope>
    <source>
        <strain evidence="3">Ar21-2</strain>
    </source>
</reference>
<evidence type="ECO:0000256" key="1">
    <source>
        <dbReference type="SAM" id="MobiDB-lite"/>
    </source>
</evidence>
<dbReference type="Proteomes" id="UP000217790">
    <property type="component" value="Unassembled WGS sequence"/>
</dbReference>
<feature type="region of interest" description="Disordered" evidence="1">
    <location>
        <begin position="75"/>
        <end position="110"/>
    </location>
</feature>
<dbReference type="InParanoid" id="A0A2H3D1F3"/>
<dbReference type="OrthoDB" id="3094560at2759"/>
<sequence length="173" mass="18849">MSRSNIEQSERFQVEVYCRRGEGDYQCLGFCGASIQDVLIGETDIIVMSIGSNSACPNVSLKIFREGASDYSLITRPASEDQDMLTTPQSGPSDTVDPESQDTSDLSGLQVDEIPARSVEDDWSTAGKLIEETAKPDEPSEWISKLIDGIDTVKSVIDAFKDRGASFPLVLMS</sequence>
<evidence type="ECO:0000313" key="3">
    <source>
        <dbReference type="Proteomes" id="UP000217790"/>
    </source>
</evidence>
<keyword evidence="3" id="KW-1185">Reference proteome</keyword>
<feature type="compositionally biased region" description="Polar residues" evidence="1">
    <location>
        <begin position="84"/>
        <end position="93"/>
    </location>
</feature>
<accession>A0A2H3D1F3</accession>
<gene>
    <name evidence="2" type="ORF">ARMGADRAFT_350788</name>
</gene>
<protein>
    <submittedName>
        <fullName evidence="2">Uncharacterized protein</fullName>
    </submittedName>
</protein>
<dbReference type="EMBL" id="KZ293670">
    <property type="protein sequence ID" value="PBK89075.1"/>
    <property type="molecule type" value="Genomic_DNA"/>
</dbReference>